<feature type="transmembrane region" description="Helical" evidence="1">
    <location>
        <begin position="70"/>
        <end position="97"/>
    </location>
</feature>
<gene>
    <name evidence="3" type="ORF">AQS8620_00385</name>
</gene>
<reference evidence="3 4" key="1">
    <citation type="submission" date="2017-03" db="EMBL/GenBank/DDBJ databases">
        <authorList>
            <person name="Afonso C.L."/>
            <person name="Miller P.J."/>
            <person name="Scott M.A."/>
            <person name="Spackman E."/>
            <person name="Goraichik I."/>
            <person name="Dimitrov K.M."/>
            <person name="Suarez D.L."/>
            <person name="Swayne D.E."/>
        </authorList>
    </citation>
    <scope>NUCLEOTIDE SEQUENCE [LARGE SCALE GENOMIC DNA]</scope>
    <source>
        <strain evidence="3 4">CECT 8620</strain>
    </source>
</reference>
<keyword evidence="1" id="KW-1133">Transmembrane helix</keyword>
<evidence type="ECO:0000259" key="2">
    <source>
        <dbReference type="Pfam" id="PF09835"/>
    </source>
</evidence>
<dbReference type="OrthoDB" id="7360463at2"/>
<feature type="transmembrane region" description="Helical" evidence="1">
    <location>
        <begin position="104"/>
        <end position="127"/>
    </location>
</feature>
<organism evidence="3 4">
    <name type="scientific">Aquimixticola soesokkakensis</name>
    <dbReference type="NCBI Taxonomy" id="1519096"/>
    <lineage>
        <taxon>Bacteria</taxon>
        <taxon>Pseudomonadati</taxon>
        <taxon>Pseudomonadota</taxon>
        <taxon>Alphaproteobacteria</taxon>
        <taxon>Rhodobacterales</taxon>
        <taxon>Paracoccaceae</taxon>
        <taxon>Aquimixticola</taxon>
    </lineage>
</organism>
<proteinExistence type="predicted"/>
<protein>
    <recommendedName>
        <fullName evidence="2">DUF2062 domain-containing protein</fullName>
    </recommendedName>
</protein>
<keyword evidence="1" id="KW-0472">Membrane</keyword>
<dbReference type="InterPro" id="IPR018639">
    <property type="entry name" value="DUF2062"/>
</dbReference>
<keyword evidence="4" id="KW-1185">Reference proteome</keyword>
<keyword evidence="1" id="KW-0812">Transmembrane</keyword>
<dbReference type="EMBL" id="FWFS01000001">
    <property type="protein sequence ID" value="SLN17700.1"/>
    <property type="molecule type" value="Genomic_DNA"/>
</dbReference>
<feature type="domain" description="DUF2062" evidence="2">
    <location>
        <begin position="51"/>
        <end position="217"/>
    </location>
</feature>
<evidence type="ECO:0000313" key="4">
    <source>
        <dbReference type="Proteomes" id="UP000193862"/>
    </source>
</evidence>
<accession>A0A1Y5RHN1</accession>
<evidence type="ECO:0000256" key="1">
    <source>
        <dbReference type="SAM" id="Phobius"/>
    </source>
</evidence>
<name>A0A1Y5RHN1_9RHOB</name>
<dbReference type="PANTHER" id="PTHR40547">
    <property type="entry name" value="SLL0298 PROTEIN"/>
    <property type="match status" value="1"/>
</dbReference>
<dbReference type="PANTHER" id="PTHR40547:SF1">
    <property type="entry name" value="SLL0298 PROTEIN"/>
    <property type="match status" value="1"/>
</dbReference>
<dbReference type="AlphaFoldDB" id="A0A1Y5RHN1"/>
<feature type="transmembrane region" description="Helical" evidence="1">
    <location>
        <begin position="183"/>
        <end position="209"/>
    </location>
</feature>
<evidence type="ECO:0000313" key="3">
    <source>
        <dbReference type="EMBL" id="SLN17700.1"/>
    </source>
</evidence>
<dbReference type="Proteomes" id="UP000193862">
    <property type="component" value="Unassembled WGS sequence"/>
</dbReference>
<sequence>MSRACGAIATSIASPKLSPAGRETGVFKRRQKLTPLQTLGRFVWPRRGWGRTVQYMRHRLNRLPDTPEKIARGVFCGVLSVFTPLFGLHFFVAYFLAKIMRANVLAALLATFVGNPVTYVPIAVISLKTGHLLLGRHMHPGIDRSVAELFFDAAEDLWRNVFALFTDTDANFQGLERFFSDVFYPYLIGGILPGLLFATIAYALTLPVIRAYQQRRRGKLKAKIDELARKAGAKKLAAKRAEEGVVKPAPEDRP</sequence>
<dbReference type="Pfam" id="PF09835">
    <property type="entry name" value="DUF2062"/>
    <property type="match status" value="1"/>
</dbReference>